<gene>
    <name evidence="2" type="ORF">KK103_06420</name>
</gene>
<proteinExistence type="predicted"/>
<dbReference type="AlphaFoldDB" id="A0A9Q2W2S4"/>
<feature type="chain" id="PRO_5040239961" description="Lipoprotein" evidence="1">
    <location>
        <begin position="36"/>
        <end position="170"/>
    </location>
</feature>
<dbReference type="PROSITE" id="PS51257">
    <property type="entry name" value="PROKAR_LIPOPROTEIN"/>
    <property type="match status" value="1"/>
</dbReference>
<dbReference type="RefSeq" id="WP_214562600.1">
    <property type="nucleotide sequence ID" value="NZ_JAHEWX010000005.1"/>
</dbReference>
<dbReference type="Proteomes" id="UP000709437">
    <property type="component" value="Unassembled WGS sequence"/>
</dbReference>
<organism evidence="2 3">
    <name type="scientific">Curtobacterium flaccumfaciens pv. flaccumfaciens</name>
    <dbReference type="NCBI Taxonomy" id="138532"/>
    <lineage>
        <taxon>Bacteria</taxon>
        <taxon>Bacillati</taxon>
        <taxon>Actinomycetota</taxon>
        <taxon>Actinomycetes</taxon>
        <taxon>Micrococcales</taxon>
        <taxon>Microbacteriaceae</taxon>
        <taxon>Curtobacterium</taxon>
    </lineage>
</organism>
<protein>
    <recommendedName>
        <fullName evidence="4">Lipoprotein</fullName>
    </recommendedName>
</protein>
<evidence type="ECO:0000313" key="3">
    <source>
        <dbReference type="Proteomes" id="UP000709437"/>
    </source>
</evidence>
<comment type="caution">
    <text evidence="2">The sequence shown here is derived from an EMBL/GenBank/DDBJ whole genome shotgun (WGS) entry which is preliminary data.</text>
</comment>
<keyword evidence="1" id="KW-0732">Signal</keyword>
<sequence>MSTDTRPTTARRTLRNALATTAAVSALLLTAGCSAIQDMVPNKTPQKHFDTYSDAPRSGESEDLAFFMPKWVPKDAKDIDVRLHVSQPGYVIGFASKDGVDVDACTPLDTSYGGTAMTADFLPERLPTKGLVTCGDGRAVTEIDGRWYGWTTKDAIPGQDDTQTMHGTEH</sequence>
<feature type="signal peptide" evidence="1">
    <location>
        <begin position="1"/>
        <end position="35"/>
    </location>
</feature>
<evidence type="ECO:0000313" key="2">
    <source>
        <dbReference type="EMBL" id="MBT1541392.1"/>
    </source>
</evidence>
<evidence type="ECO:0000256" key="1">
    <source>
        <dbReference type="SAM" id="SignalP"/>
    </source>
</evidence>
<accession>A0A9Q2W2S4</accession>
<evidence type="ECO:0008006" key="4">
    <source>
        <dbReference type="Google" id="ProtNLM"/>
    </source>
</evidence>
<dbReference type="EMBL" id="JAHEWX010000005">
    <property type="protein sequence ID" value="MBT1541392.1"/>
    <property type="molecule type" value="Genomic_DNA"/>
</dbReference>
<name>A0A9Q2W2S4_9MICO</name>
<reference evidence="2" key="1">
    <citation type="submission" date="2021-05" db="EMBL/GenBank/DDBJ databases">
        <title>Whole genome sequence of Curtobacterium flaccumfaciens pv. flaccumfaciens strain CFBP 3417.</title>
        <authorList>
            <person name="Osdaghi E."/>
            <person name="Taghouti G."/>
            <person name="Portier P."/>
            <person name="Fazliarab A."/>
            <person name="Taghavi S.M."/>
            <person name="Briand M."/>
            <person name="Le-Saux M."/>
            <person name="Jacques M.-A."/>
        </authorList>
    </citation>
    <scope>NUCLEOTIDE SEQUENCE</scope>
    <source>
        <strain evidence="2">CFBP 3417</strain>
    </source>
</reference>